<evidence type="ECO:0000256" key="1">
    <source>
        <dbReference type="ARBA" id="ARBA00022441"/>
    </source>
</evidence>
<dbReference type="Pfam" id="PF01833">
    <property type="entry name" value="TIG"/>
    <property type="match status" value="2"/>
</dbReference>
<reference evidence="6 7" key="1">
    <citation type="journal article" date="2009" name="Appl. Environ. Microbiol.">
        <title>Three genomes from the phylum Acidobacteria provide insight into the lifestyles of these microorganisms in soils.</title>
        <authorList>
            <person name="Ward N.L."/>
            <person name="Challacombe J.F."/>
            <person name="Janssen P.H."/>
            <person name="Henrissat B."/>
            <person name="Coutinho P.M."/>
            <person name="Wu M."/>
            <person name="Xie G."/>
            <person name="Haft D.H."/>
            <person name="Sait M."/>
            <person name="Badger J."/>
            <person name="Barabote R.D."/>
            <person name="Bradley B."/>
            <person name="Brettin T.S."/>
            <person name="Brinkac L.M."/>
            <person name="Bruce D."/>
            <person name="Creasy T."/>
            <person name="Daugherty S.C."/>
            <person name="Davidsen T.M."/>
            <person name="DeBoy R.T."/>
            <person name="Detter J.C."/>
            <person name="Dodson R.J."/>
            <person name="Durkin A.S."/>
            <person name="Ganapathy A."/>
            <person name="Gwinn-Giglio M."/>
            <person name="Han C.S."/>
            <person name="Khouri H."/>
            <person name="Kiss H."/>
            <person name="Kothari S.P."/>
            <person name="Madupu R."/>
            <person name="Nelson K.E."/>
            <person name="Nelson W.C."/>
            <person name="Paulsen I."/>
            <person name="Penn K."/>
            <person name="Ren Q."/>
            <person name="Rosovitz M.J."/>
            <person name="Selengut J.D."/>
            <person name="Shrivastava S."/>
            <person name="Sullivan S.A."/>
            <person name="Tapia R."/>
            <person name="Thompson L.S."/>
            <person name="Watkins K.L."/>
            <person name="Yang Q."/>
            <person name="Yu C."/>
            <person name="Zafar N."/>
            <person name="Zhou L."/>
            <person name="Kuske C.R."/>
        </authorList>
    </citation>
    <scope>NUCLEOTIDE SEQUENCE [LARGE SCALE GENOMIC DNA]</scope>
    <source>
        <strain evidence="6 7">Ellin345</strain>
    </source>
</reference>
<proteinExistence type="predicted"/>
<dbReference type="InterPro" id="IPR037293">
    <property type="entry name" value="Gal_Oxidase_central_sf"/>
</dbReference>
<evidence type="ECO:0000313" key="6">
    <source>
        <dbReference type="EMBL" id="ABF42231.1"/>
    </source>
</evidence>
<dbReference type="InterPro" id="IPR032109">
    <property type="entry name" value="Big_3_5"/>
</dbReference>
<dbReference type="eggNOG" id="COG5492">
    <property type="taxonomic scope" value="Bacteria"/>
</dbReference>
<dbReference type="Pfam" id="PF02368">
    <property type="entry name" value="Big_2"/>
    <property type="match status" value="1"/>
</dbReference>
<evidence type="ECO:0000256" key="2">
    <source>
        <dbReference type="ARBA" id="ARBA00022737"/>
    </source>
</evidence>
<dbReference type="STRING" id="204669.Acid345_3230"/>
<organism evidence="6 7">
    <name type="scientific">Koribacter versatilis (strain Ellin345)</name>
    <dbReference type="NCBI Taxonomy" id="204669"/>
    <lineage>
        <taxon>Bacteria</taxon>
        <taxon>Pseudomonadati</taxon>
        <taxon>Acidobacteriota</taxon>
        <taxon>Terriglobia</taxon>
        <taxon>Terriglobales</taxon>
        <taxon>Candidatus Korobacteraceae</taxon>
        <taxon>Candidatus Korobacter</taxon>
    </lineage>
</organism>
<feature type="domain" description="IPT/TIG" evidence="4">
    <location>
        <begin position="731"/>
        <end position="813"/>
    </location>
</feature>
<dbReference type="KEGG" id="aba:Acid345_3230"/>
<evidence type="ECO:0000256" key="3">
    <source>
        <dbReference type="SAM" id="SignalP"/>
    </source>
</evidence>
<dbReference type="InterPro" id="IPR002909">
    <property type="entry name" value="IPT_dom"/>
</dbReference>
<dbReference type="InterPro" id="IPR014756">
    <property type="entry name" value="Ig_E-set"/>
</dbReference>
<dbReference type="Proteomes" id="UP000002432">
    <property type="component" value="Chromosome"/>
</dbReference>
<gene>
    <name evidence="6" type="ordered locus">Acid345_3230</name>
</gene>
<dbReference type="SUPFAM" id="SSF49373">
    <property type="entry name" value="Invasin/intimin cell-adhesion fragments"/>
    <property type="match status" value="1"/>
</dbReference>
<feature type="domain" description="IPT/TIG" evidence="4">
    <location>
        <begin position="650"/>
        <end position="729"/>
    </location>
</feature>
<dbReference type="HOGENOM" id="CLU_266251_0_0_0"/>
<dbReference type="PANTHER" id="PTHR46344:SF27">
    <property type="entry name" value="KELCH REPEAT SUPERFAMILY PROTEIN"/>
    <property type="match status" value="1"/>
</dbReference>
<name>Q1ILL9_KORVE</name>
<dbReference type="InterPro" id="IPR013783">
    <property type="entry name" value="Ig-like_fold"/>
</dbReference>
<dbReference type="SUPFAM" id="SSF117281">
    <property type="entry name" value="Kelch motif"/>
    <property type="match status" value="2"/>
</dbReference>
<keyword evidence="7" id="KW-1185">Reference proteome</keyword>
<accession>Q1ILL9</accession>
<feature type="chain" id="PRO_5004191384" evidence="3">
    <location>
        <begin position="38"/>
        <end position="1245"/>
    </location>
</feature>
<protein>
    <submittedName>
        <fullName evidence="6">Ig-like, group 2</fullName>
    </submittedName>
</protein>
<dbReference type="Gene3D" id="2.60.40.10">
    <property type="entry name" value="Immunoglobulins"/>
    <property type="match status" value="4"/>
</dbReference>
<dbReference type="EnsemblBacteria" id="ABF42231">
    <property type="protein sequence ID" value="ABF42231"/>
    <property type="gene ID" value="Acid345_3230"/>
</dbReference>
<dbReference type="RefSeq" id="WP_011524030.1">
    <property type="nucleotide sequence ID" value="NC_008009.1"/>
</dbReference>
<feature type="domain" description="BIG2" evidence="5">
    <location>
        <begin position="814"/>
        <end position="895"/>
    </location>
</feature>
<feature type="signal peptide" evidence="3">
    <location>
        <begin position="1"/>
        <end position="37"/>
    </location>
</feature>
<sequence length="1245" mass="125235">MHAVLPRLAAVVRQAFRSSAIFQTIPVLLLASVTATAQSASSNVLFSNPNPSRYGQSVTFTDQVFSTGLAPTGTVTFNDGGSTLGAGAVATITTADNSLGFSETPASWFKTAGVTLTANAGGAPNGTNTATQVVYNGAGAAGSYRVYVNSSPNTPTVSGQTYTASVWVKAAAPIALRVSANVGTPAACNVTTTWTRCAVTATGNGTSLKQFLIYSAASSNATFSIFVWGAQYETGTVTGPYVSTSGTGVTNGTAYVAALTTSVLTAGAHSITAAYSGDSNFNPSTSQILLHTVNSGNSFHGLYASVNPTAYGQSVTFTDQVFSNGAEPTGTITFNDGDSSIGGGAVTITSGNNSLGYSESSASWFKTAGVTLTANAGAAPNGTNTATQVAYNGAGTAGSYRVYANSSPNTPTVSGQIYTASVWVKATTPIALRVFANVGAAAPCNVTTTWTRCAVTATGNGTALKQFLLYSAASSNTAFSILMWGAQYETGNVAGPYVVTTGTGVTNAIAYTATLTTPVLTAGTHPITGAYDGDSNYSPSNSPTISQVVGKVTPTVALTCSPNPSGNGQSVTCTATLPNNAVSANSATIQFKDNGSNLGSPIAPPDLSATYTTSNFSVGTHSIVAAYSGNLNYNAANSATVSQVVSSQAAPSITSLSVTSGVVGTLVTINGNNFGSTPTVTFFNGVTAAVTSSSGTQIHTSVPNGATSGNVVVTTTSNLISNGRNFTVLPTPTVSGATPMYGVAGVPVVISGTNFGNTQGGSQISFNGTPATASSWGPNRIVVPVPAGAPAGSGPLTLRVSGVNFNLGTFKVQTISSLAVSPTSLTLPQNSVQRFVALATYSDATTQNITPAATWTSSNTSVLTVDSTGLYTAVGQGQSMIQATYGATSSNFVTVNVGAPSFVPVGSLHDARQNHAATLLQDGTVLVTGGQGSSNGSGFPLLRSAELYDPVATSFTLTGVMNQTREFHTATLLSNGKVLIAGGQTQGTGLYMLTATAELYDPSTSTFTPTGKLNHPRAFHTATLLSNGQVLIAGGEDENGPSTSAELYDPASGSFTPTNGNMTNPGGGAAVALNDGTVLFIEDASATGVNLEVFDPATGMFTATIANGFAGDTAVLLSSGNVLNYGLSIYDGESDVDIPSAQVCNAGTKVFSAVGDLSVARTSSPGTRLSNGKVVVIGGFSQQAGAIGDAEVYDPTSQTFLGAGSLNTPRWLHTATLLNDGTVLITGGAEDAGPLSSAEVYQAAP</sequence>
<dbReference type="InterPro" id="IPR003343">
    <property type="entry name" value="Big_2"/>
</dbReference>
<dbReference type="Gene3D" id="2.130.10.80">
    <property type="entry name" value="Galactose oxidase/kelch, beta-propeller"/>
    <property type="match status" value="3"/>
</dbReference>
<dbReference type="InterPro" id="IPR006652">
    <property type="entry name" value="Kelch_1"/>
</dbReference>
<evidence type="ECO:0000259" key="5">
    <source>
        <dbReference type="SMART" id="SM00635"/>
    </source>
</evidence>
<dbReference type="SMART" id="SM00612">
    <property type="entry name" value="Kelch"/>
    <property type="match status" value="3"/>
</dbReference>
<keyword evidence="2" id="KW-0677">Repeat</keyword>
<keyword evidence="3" id="KW-0732">Signal</keyword>
<evidence type="ECO:0000313" key="7">
    <source>
        <dbReference type="Proteomes" id="UP000002432"/>
    </source>
</evidence>
<evidence type="ECO:0000259" key="4">
    <source>
        <dbReference type="SMART" id="SM00429"/>
    </source>
</evidence>
<dbReference type="PANTHER" id="PTHR46344">
    <property type="entry name" value="OS02G0202900 PROTEIN"/>
    <property type="match status" value="1"/>
</dbReference>
<dbReference type="SMART" id="SM00429">
    <property type="entry name" value="IPT"/>
    <property type="match status" value="2"/>
</dbReference>
<keyword evidence="1" id="KW-0880">Kelch repeat</keyword>
<dbReference type="Gene3D" id="2.60.40.1080">
    <property type="match status" value="1"/>
</dbReference>
<dbReference type="InterPro" id="IPR015915">
    <property type="entry name" value="Kelch-typ_b-propeller"/>
</dbReference>
<dbReference type="SMART" id="SM00635">
    <property type="entry name" value="BID_2"/>
    <property type="match status" value="1"/>
</dbReference>
<dbReference type="SUPFAM" id="SSF81296">
    <property type="entry name" value="E set domains"/>
    <property type="match status" value="2"/>
</dbReference>
<dbReference type="InterPro" id="IPR008964">
    <property type="entry name" value="Invasin/intimin_cell_adhesion"/>
</dbReference>
<dbReference type="Gene3D" id="2.60.120.260">
    <property type="entry name" value="Galactose-binding domain-like"/>
    <property type="match status" value="2"/>
</dbReference>
<dbReference type="Pfam" id="PF16640">
    <property type="entry name" value="Big_3_5"/>
    <property type="match status" value="1"/>
</dbReference>
<dbReference type="EMBL" id="CP000360">
    <property type="protein sequence ID" value="ABF42231.1"/>
    <property type="molecule type" value="Genomic_DNA"/>
</dbReference>
<dbReference type="AlphaFoldDB" id="Q1ILL9"/>
<dbReference type="OrthoDB" id="116319at2"/>